<dbReference type="EMBL" id="CM020618">
    <property type="protein sequence ID" value="KAK1861397.1"/>
    <property type="molecule type" value="Genomic_DNA"/>
</dbReference>
<name>A0ACC3BU60_PYRYE</name>
<keyword evidence="2" id="KW-1185">Reference proteome</keyword>
<evidence type="ECO:0000313" key="1">
    <source>
        <dbReference type="EMBL" id="KAK1861397.1"/>
    </source>
</evidence>
<evidence type="ECO:0000313" key="2">
    <source>
        <dbReference type="Proteomes" id="UP000798662"/>
    </source>
</evidence>
<accession>A0ACC3BU60</accession>
<protein>
    <submittedName>
        <fullName evidence="1">Uncharacterized protein</fullName>
    </submittedName>
</protein>
<comment type="caution">
    <text evidence="1">The sequence shown here is derived from an EMBL/GenBank/DDBJ whole genome shotgun (WGS) entry which is preliminary data.</text>
</comment>
<organism evidence="1 2">
    <name type="scientific">Pyropia yezoensis</name>
    <name type="common">Susabi-nori</name>
    <name type="synonym">Porphyra yezoensis</name>
    <dbReference type="NCBI Taxonomy" id="2788"/>
    <lineage>
        <taxon>Eukaryota</taxon>
        <taxon>Rhodophyta</taxon>
        <taxon>Bangiophyceae</taxon>
        <taxon>Bangiales</taxon>
        <taxon>Bangiaceae</taxon>
        <taxon>Pyropia</taxon>
    </lineage>
</organism>
<gene>
    <name evidence="1" type="ORF">I4F81_003981</name>
</gene>
<reference evidence="1" key="1">
    <citation type="submission" date="2019-11" db="EMBL/GenBank/DDBJ databases">
        <title>Nori genome reveals adaptations in red seaweeds to the harsh intertidal environment.</title>
        <authorList>
            <person name="Wang D."/>
            <person name="Mao Y."/>
        </authorList>
    </citation>
    <scope>NUCLEOTIDE SEQUENCE</scope>
    <source>
        <tissue evidence="1">Gametophyte</tissue>
    </source>
</reference>
<sequence length="292" mass="31270">MSSRALFSICAAAHKVYPVRIKVVNVEIEEEECLTIAYIPSVATEKGSAGAERSRQRRVGVLQRVLYLALRSLINASHTGVRFVHVTGQELLAFPRVLMYICDQPEERAVLCLKPGQGAKPCSDDEDVSSDGASDGNEAEDKGPGAPEAGAGAEVADAAATAAPHRIANAPSNDLAAQLARATPKYRTTSWYDFLAFRCESDDAGTPERYGQVRTLLSMEDGDVAVVAELVPTGEDDGPLTSHLLRRRGVGATPAELGGPGRDLREQRFLLNVFCLSSGVRLREEEGESGGF</sequence>
<proteinExistence type="predicted"/>
<dbReference type="Proteomes" id="UP000798662">
    <property type="component" value="Chromosome 1"/>
</dbReference>